<proteinExistence type="predicted"/>
<protein>
    <recommendedName>
        <fullName evidence="6">Extracellular membrane protein CFEM domain-containing protein</fullName>
    </recommendedName>
</protein>
<keyword evidence="2" id="KW-1133">Transmembrane helix</keyword>
<organism evidence="4 5">
    <name type="scientific">Colletotrichum karsti</name>
    <dbReference type="NCBI Taxonomy" id="1095194"/>
    <lineage>
        <taxon>Eukaryota</taxon>
        <taxon>Fungi</taxon>
        <taxon>Dikarya</taxon>
        <taxon>Ascomycota</taxon>
        <taxon>Pezizomycotina</taxon>
        <taxon>Sordariomycetes</taxon>
        <taxon>Hypocreomycetidae</taxon>
        <taxon>Glomerellales</taxon>
        <taxon>Glomerellaceae</taxon>
        <taxon>Colletotrichum</taxon>
        <taxon>Colletotrichum boninense species complex</taxon>
    </lineage>
</organism>
<evidence type="ECO:0000313" key="4">
    <source>
        <dbReference type="EMBL" id="KAF9879922.1"/>
    </source>
</evidence>
<evidence type="ECO:0000256" key="1">
    <source>
        <dbReference type="SAM" id="MobiDB-lite"/>
    </source>
</evidence>
<evidence type="ECO:0000313" key="5">
    <source>
        <dbReference type="Proteomes" id="UP000781932"/>
    </source>
</evidence>
<reference evidence="4" key="2">
    <citation type="submission" date="2020-11" db="EMBL/GenBank/DDBJ databases">
        <title>Whole genome sequencing of Colletotrichum sp.</title>
        <authorList>
            <person name="Li H."/>
        </authorList>
    </citation>
    <scope>NUCLEOTIDE SEQUENCE</scope>
    <source>
        <strain evidence="4">CkLH20</strain>
    </source>
</reference>
<reference evidence="4" key="1">
    <citation type="submission" date="2020-03" db="EMBL/GenBank/DDBJ databases">
        <authorList>
            <person name="He L."/>
        </authorList>
    </citation>
    <scope>NUCLEOTIDE SEQUENCE</scope>
    <source>
        <strain evidence="4">CkLH20</strain>
    </source>
</reference>
<keyword evidence="3" id="KW-0732">Signal</keyword>
<dbReference type="RefSeq" id="XP_038749383.1">
    <property type="nucleotide sequence ID" value="XM_038885452.1"/>
</dbReference>
<sequence>MMLLPILLLSALAGQGFSQDPSPTASADATPCHVRCFSQFMEDVNNSCKNNCVCTGSELLSSVECCMTKCPADQQANVTVSVQNTCSDGKSLKLDYTCAANTTTATTSSGSIPTSLATSIILVSAETVTGSAATATNGAGGMGGGIGSDGGGQGSSIVGLGVGLGVGLPLAAVLVGGLTLLWKRSRTKKKSRGRGLELGSNMGAGAPDAVGRTFVFPSTMVLPSPGLPPDAEAGSSGDHKEGAVEAEVTPYDALGYPRHH</sequence>
<dbReference type="Proteomes" id="UP000781932">
    <property type="component" value="Unassembled WGS sequence"/>
</dbReference>
<feature type="signal peptide" evidence="3">
    <location>
        <begin position="1"/>
        <end position="18"/>
    </location>
</feature>
<evidence type="ECO:0008006" key="6">
    <source>
        <dbReference type="Google" id="ProtNLM"/>
    </source>
</evidence>
<dbReference type="GeneID" id="62158526"/>
<name>A0A9P6ICM9_9PEZI</name>
<keyword evidence="2" id="KW-0812">Transmembrane</keyword>
<comment type="caution">
    <text evidence="4">The sequence shown here is derived from an EMBL/GenBank/DDBJ whole genome shotgun (WGS) entry which is preliminary data.</text>
</comment>
<dbReference type="OrthoDB" id="4851061at2759"/>
<keyword evidence="2" id="KW-0472">Membrane</keyword>
<evidence type="ECO:0000256" key="3">
    <source>
        <dbReference type="SAM" id="SignalP"/>
    </source>
</evidence>
<evidence type="ECO:0000256" key="2">
    <source>
        <dbReference type="SAM" id="Phobius"/>
    </source>
</evidence>
<gene>
    <name evidence="4" type="ORF">CkaCkLH20_02733</name>
</gene>
<keyword evidence="5" id="KW-1185">Reference proteome</keyword>
<feature type="chain" id="PRO_5040338756" description="Extracellular membrane protein CFEM domain-containing protein" evidence="3">
    <location>
        <begin position="19"/>
        <end position="260"/>
    </location>
</feature>
<dbReference type="AlphaFoldDB" id="A0A9P6ICM9"/>
<feature type="region of interest" description="Disordered" evidence="1">
    <location>
        <begin position="225"/>
        <end position="260"/>
    </location>
</feature>
<feature type="transmembrane region" description="Helical" evidence="2">
    <location>
        <begin position="157"/>
        <end position="182"/>
    </location>
</feature>
<dbReference type="EMBL" id="JAATWM020000006">
    <property type="protein sequence ID" value="KAF9879922.1"/>
    <property type="molecule type" value="Genomic_DNA"/>
</dbReference>
<accession>A0A9P6ICM9</accession>